<sequence>MNKQKKMKLFLTKQNTFPININPLRLTTPLGDITFECKVNNHFINPHLCSKLESTNPNNYLAIWNNKNYSINFLRTKFK</sequence>
<name>A0A0C1GZ02_9BACT</name>
<dbReference type="EMBL" id="JSAN01000136">
    <property type="protein sequence ID" value="KIC70819.1"/>
    <property type="molecule type" value="Genomic_DNA"/>
</dbReference>
<evidence type="ECO:0000313" key="1">
    <source>
        <dbReference type="EMBL" id="KIC70819.1"/>
    </source>
</evidence>
<proteinExistence type="predicted"/>
<dbReference type="Proteomes" id="UP000031465">
    <property type="component" value="Unassembled WGS sequence"/>
</dbReference>
<reference evidence="1 2" key="1">
    <citation type="journal article" date="2014" name="Mol. Biol. Evol.">
        <title>Massive expansion of Ubiquitination-related gene families within the Chlamydiae.</title>
        <authorList>
            <person name="Domman D."/>
            <person name="Collingro A."/>
            <person name="Lagkouvardos I."/>
            <person name="Gehre L."/>
            <person name="Weinmaier T."/>
            <person name="Rattei T."/>
            <person name="Subtil A."/>
            <person name="Horn M."/>
        </authorList>
    </citation>
    <scope>NUCLEOTIDE SEQUENCE [LARGE SCALE GENOMIC DNA]</scope>
    <source>
        <strain evidence="1 2">EI2</strain>
    </source>
</reference>
<dbReference type="AlphaFoldDB" id="A0A0C1GZ02"/>
<gene>
    <name evidence="1" type="ORF">DB44_FP00030</name>
</gene>
<organism evidence="1 2">
    <name type="scientific">Candidatus Protochlamydia amoebophila</name>
    <dbReference type="NCBI Taxonomy" id="362787"/>
    <lineage>
        <taxon>Bacteria</taxon>
        <taxon>Pseudomonadati</taxon>
        <taxon>Chlamydiota</taxon>
        <taxon>Chlamydiia</taxon>
        <taxon>Parachlamydiales</taxon>
        <taxon>Parachlamydiaceae</taxon>
        <taxon>Candidatus Protochlamydia</taxon>
    </lineage>
</organism>
<comment type="caution">
    <text evidence="1">The sequence shown here is derived from an EMBL/GenBank/DDBJ whole genome shotgun (WGS) entry which is preliminary data.</text>
</comment>
<protein>
    <submittedName>
        <fullName evidence="1">Uncharacterized protein</fullName>
    </submittedName>
</protein>
<accession>A0A0C1GZ02</accession>
<evidence type="ECO:0000313" key="2">
    <source>
        <dbReference type="Proteomes" id="UP000031465"/>
    </source>
</evidence>